<evidence type="ECO:0008006" key="5">
    <source>
        <dbReference type="Google" id="ProtNLM"/>
    </source>
</evidence>
<comment type="caution">
    <text evidence="3">The sequence shown here is derived from an EMBL/GenBank/DDBJ whole genome shotgun (WGS) entry which is preliminary data.</text>
</comment>
<reference evidence="3" key="2">
    <citation type="submission" date="2022-01" db="EMBL/GenBank/DDBJ databases">
        <authorList>
            <person name="Yamashiro T."/>
            <person name="Shiraishi A."/>
            <person name="Satake H."/>
            <person name="Nakayama K."/>
        </authorList>
    </citation>
    <scope>NUCLEOTIDE SEQUENCE</scope>
</reference>
<dbReference type="InterPro" id="IPR021109">
    <property type="entry name" value="Peptidase_aspartic_dom_sf"/>
</dbReference>
<dbReference type="Gene3D" id="2.40.70.10">
    <property type="entry name" value="Acid Proteases"/>
    <property type="match status" value="1"/>
</dbReference>
<keyword evidence="2" id="KW-0812">Transmembrane</keyword>
<dbReference type="Proteomes" id="UP001151760">
    <property type="component" value="Unassembled WGS sequence"/>
</dbReference>
<gene>
    <name evidence="3" type="ORF">Tco_0941965</name>
</gene>
<reference evidence="3" key="1">
    <citation type="journal article" date="2022" name="Int. J. Mol. Sci.">
        <title>Draft Genome of Tanacetum Coccineum: Genomic Comparison of Closely Related Tanacetum-Family Plants.</title>
        <authorList>
            <person name="Yamashiro T."/>
            <person name="Shiraishi A."/>
            <person name="Nakayama K."/>
            <person name="Satake H."/>
        </authorList>
    </citation>
    <scope>NUCLEOTIDE SEQUENCE</scope>
</reference>
<evidence type="ECO:0000313" key="3">
    <source>
        <dbReference type="EMBL" id="GJT42100.1"/>
    </source>
</evidence>
<sequence length="317" mass="35701">MSKVLQERGSRNLPSSTETKPRDHVKSILTTVESDTTSIQEGSCGLKNFDTYLIGTILLDDALPPKEKDPESFTLPCYINNLCFNKALADLGASISVMPFSTYTNLGLGELAPTNLIVELANRTVKHSKGIAENVLIKIDKLVFPVVFIVLDMPEDLKTALIIGRPFLVRKNQVDDFGPTIKDGEIIDEPIGDIVETTHDNKIIDGLHEYLSYCYFDRKIHIKCAFNLHFSCMIDYEHVNANFFPLLSINVISKSFYNSKIKEKVEYKGKTVVGAFMNIPIFVGNFFFVADFVVMENMDIYRDEGMCDIIVGRPFCR</sequence>
<feature type="transmembrane region" description="Helical" evidence="2">
    <location>
        <begin position="272"/>
        <end position="294"/>
    </location>
</feature>
<evidence type="ECO:0000313" key="4">
    <source>
        <dbReference type="Proteomes" id="UP001151760"/>
    </source>
</evidence>
<protein>
    <recommendedName>
        <fullName evidence="5">Aspartic peptidase DDI1-type domain-containing protein</fullName>
    </recommendedName>
</protein>
<keyword evidence="2" id="KW-0472">Membrane</keyword>
<keyword evidence="4" id="KW-1185">Reference proteome</keyword>
<keyword evidence="2" id="KW-1133">Transmembrane helix</keyword>
<evidence type="ECO:0000256" key="1">
    <source>
        <dbReference type="SAM" id="MobiDB-lite"/>
    </source>
</evidence>
<accession>A0ABQ5DSU1</accession>
<feature type="compositionally biased region" description="Basic and acidic residues" evidence="1">
    <location>
        <begin position="1"/>
        <end position="10"/>
    </location>
</feature>
<proteinExistence type="predicted"/>
<dbReference type="SUPFAM" id="SSF50630">
    <property type="entry name" value="Acid proteases"/>
    <property type="match status" value="1"/>
</dbReference>
<dbReference type="EMBL" id="BQNB010015617">
    <property type="protein sequence ID" value="GJT42100.1"/>
    <property type="molecule type" value="Genomic_DNA"/>
</dbReference>
<feature type="region of interest" description="Disordered" evidence="1">
    <location>
        <begin position="1"/>
        <end position="24"/>
    </location>
</feature>
<dbReference type="PANTHER" id="PTHR33067:SF35">
    <property type="entry name" value="ASPARTIC PEPTIDASE DDI1-TYPE DOMAIN-CONTAINING PROTEIN"/>
    <property type="match status" value="1"/>
</dbReference>
<evidence type="ECO:0000256" key="2">
    <source>
        <dbReference type="SAM" id="Phobius"/>
    </source>
</evidence>
<dbReference type="CDD" id="cd00303">
    <property type="entry name" value="retropepsin_like"/>
    <property type="match status" value="1"/>
</dbReference>
<name>A0ABQ5DSU1_9ASTR</name>
<dbReference type="PANTHER" id="PTHR33067">
    <property type="entry name" value="RNA-DIRECTED DNA POLYMERASE-RELATED"/>
    <property type="match status" value="1"/>
</dbReference>
<organism evidence="3 4">
    <name type="scientific">Tanacetum coccineum</name>
    <dbReference type="NCBI Taxonomy" id="301880"/>
    <lineage>
        <taxon>Eukaryota</taxon>
        <taxon>Viridiplantae</taxon>
        <taxon>Streptophyta</taxon>
        <taxon>Embryophyta</taxon>
        <taxon>Tracheophyta</taxon>
        <taxon>Spermatophyta</taxon>
        <taxon>Magnoliopsida</taxon>
        <taxon>eudicotyledons</taxon>
        <taxon>Gunneridae</taxon>
        <taxon>Pentapetalae</taxon>
        <taxon>asterids</taxon>
        <taxon>campanulids</taxon>
        <taxon>Asterales</taxon>
        <taxon>Asteraceae</taxon>
        <taxon>Asteroideae</taxon>
        <taxon>Anthemideae</taxon>
        <taxon>Anthemidinae</taxon>
        <taxon>Tanacetum</taxon>
    </lineage>
</organism>